<protein>
    <submittedName>
        <fullName evidence="1">Uncharacterized protein</fullName>
    </submittedName>
</protein>
<comment type="caution">
    <text evidence="1">The sequence shown here is derived from an EMBL/GenBank/DDBJ whole genome shotgun (WGS) entry which is preliminary data.</text>
</comment>
<gene>
    <name evidence="1" type="ORF">KC19_4G132100</name>
</gene>
<name>A0A8T0I8V4_CERPU</name>
<evidence type="ECO:0000313" key="2">
    <source>
        <dbReference type="Proteomes" id="UP000822688"/>
    </source>
</evidence>
<evidence type="ECO:0000313" key="1">
    <source>
        <dbReference type="EMBL" id="KAG0579892.1"/>
    </source>
</evidence>
<organism evidence="1 2">
    <name type="scientific">Ceratodon purpureus</name>
    <name type="common">Fire moss</name>
    <name type="synonym">Dicranum purpureum</name>
    <dbReference type="NCBI Taxonomy" id="3225"/>
    <lineage>
        <taxon>Eukaryota</taxon>
        <taxon>Viridiplantae</taxon>
        <taxon>Streptophyta</taxon>
        <taxon>Embryophyta</taxon>
        <taxon>Bryophyta</taxon>
        <taxon>Bryophytina</taxon>
        <taxon>Bryopsida</taxon>
        <taxon>Dicranidae</taxon>
        <taxon>Pseudoditrichales</taxon>
        <taxon>Ditrichaceae</taxon>
        <taxon>Ceratodon</taxon>
    </lineage>
</organism>
<keyword evidence="2" id="KW-1185">Reference proteome</keyword>
<accession>A0A8T0I8V4</accession>
<proteinExistence type="predicted"/>
<dbReference type="AlphaFoldDB" id="A0A8T0I8V4"/>
<dbReference type="EMBL" id="CM026424">
    <property type="protein sequence ID" value="KAG0579892.1"/>
    <property type="molecule type" value="Genomic_DNA"/>
</dbReference>
<sequence>MEQCKRILNLSQGDSIWSHLGNSRRCSDRQADANVAPPVAAVPPRSPKSSKHVSRWRRYNPMSKLRWRKNKKAPKIPGHGQKVKAAVRPALPGTKLNVVNPLYYIRRIKNKLAKSGRQRTPT</sequence>
<reference evidence="1" key="1">
    <citation type="submission" date="2020-06" db="EMBL/GenBank/DDBJ databases">
        <title>WGS assembly of Ceratodon purpureus strain R40.</title>
        <authorList>
            <person name="Carey S.B."/>
            <person name="Jenkins J."/>
            <person name="Shu S."/>
            <person name="Lovell J.T."/>
            <person name="Sreedasyam A."/>
            <person name="Maumus F."/>
            <person name="Tiley G.P."/>
            <person name="Fernandez-Pozo N."/>
            <person name="Barry K."/>
            <person name="Chen C."/>
            <person name="Wang M."/>
            <person name="Lipzen A."/>
            <person name="Daum C."/>
            <person name="Saski C.A."/>
            <person name="Payton A.C."/>
            <person name="Mcbreen J.C."/>
            <person name="Conrad R.E."/>
            <person name="Kollar L.M."/>
            <person name="Olsson S."/>
            <person name="Huttunen S."/>
            <person name="Landis J.B."/>
            <person name="Wickett N.J."/>
            <person name="Johnson M.G."/>
            <person name="Rensing S.A."/>
            <person name="Grimwood J."/>
            <person name="Schmutz J."/>
            <person name="Mcdaniel S.F."/>
        </authorList>
    </citation>
    <scope>NUCLEOTIDE SEQUENCE</scope>
    <source>
        <strain evidence="1">R40</strain>
    </source>
</reference>
<dbReference type="Proteomes" id="UP000822688">
    <property type="component" value="Chromosome 4"/>
</dbReference>